<feature type="chain" id="PRO_5038924525" evidence="3">
    <location>
        <begin position="30"/>
        <end position="1181"/>
    </location>
</feature>
<keyword evidence="1 3" id="KW-0732">Signal</keyword>
<reference evidence="5 6" key="1">
    <citation type="submission" date="2016-09" db="EMBL/GenBank/DDBJ databases">
        <authorList>
            <person name="Capua I."/>
            <person name="De Benedictis P."/>
            <person name="Joannis T."/>
            <person name="Lombin L.H."/>
            <person name="Cattoli G."/>
        </authorList>
    </citation>
    <scope>NUCLEOTIDE SEQUENCE [LARGE SCALE GENOMIC DNA]</scope>
    <source>
        <strain evidence="5 6">NIO-1002</strain>
    </source>
</reference>
<dbReference type="Pfam" id="PF18911">
    <property type="entry name" value="PKD_4"/>
    <property type="match status" value="1"/>
</dbReference>
<dbReference type="InterPro" id="IPR011041">
    <property type="entry name" value="Quinoprot_gluc/sorb_DH_b-prop"/>
</dbReference>
<evidence type="ECO:0000259" key="4">
    <source>
        <dbReference type="PROSITE" id="PS50093"/>
    </source>
</evidence>
<dbReference type="CDD" id="cd04084">
    <property type="entry name" value="CBM6_xylanase-like"/>
    <property type="match status" value="1"/>
</dbReference>
<sequence length="1181" mass="124086">MNSTSRHPAKRSRLTAVLAATALGLGAFAAAPSAAFAHEGHDHGTDPVITDPGGDHGDPTDPGTPDPGDTGEDGGALDWSNYERVLLTKDVGEPIDLAVLPDKRVLHTARNGDVRLTDPATGVTRIINKLDVYANSEDGLQTVAIDPDFENNKWVYLVYSPRDADGDGVADTPTGNAPNTLPAGADESYWDRWLGVNRLARFQWTGDQLDLSSEQVILDVEVQRGQCCHVGADIGFDGDGNLYLSTGDNTPASTPGANGFAPNNDAPGFNPGFDARRGAGNTNDLRGKILRIHVEDDGTYTIPEGNLFAPGTELTRPEIFVMGVRNPFRIEVDIETNSLSWGDYGPDATKAVAETAGRGPMGLVEWDAISLDEPQNAGWPYVHGDNFAYNDWDFATATPGAFFDPQNLKNESRWNTGLVDLPPAQPATLWYGDNPGDQPWDELVNFGAGTGQGPMGGPVYHYDESNPSTTKLPRHWDGKAFMGEFSQDYIAAFTLDWDAFEVTDIEDFLPNAALSALGQPPHDNPMDMEIGPDGSMYVLDYGDGFFRANPDAGLYRIDYVAGNKSPQARFTATPTSSSQAPLTVQFDAAASTDPDGDALTYEWDFDGNGTFDATGVTASYTYTELGNYTARLRVTDAGGRFGLTSRTISVGNQAPEVTVEFPGNGAFFDWGQAIPFKVTTQDAEDGTATDCARVSWTYGLGHDEHAHPEVSGTGCTGVFRTDPNSPEHGPGALLYGAVVVTYTDRGANGLPAATGEATLRLNPKEQQAEHAIRRQGVTVYADEDASGGNAIRGLGQGDYLAFDPVNFAGIDGAIVRATGAGEVQLRWGAADAEPFATAKIPGGNGWKDVEISFDAPEGTGALYVTSADELAVDSLKMVGDGVGDVTPPTVAHTLAPATPTGVGGVFNEPVRFSVQAADNGTLASVQYSRDNGATWTNLAANQQYGVTFDQNGTYDLRYRATDTGGNVSELGSVSFTIDLDAPNEPTVDTRTMVTLASPRVTYGAPGDVTVSVRGEGGAPSGEVVLTVGENEIARGTLDADGNAVIALPADLPVGTHTLRATYGADETFKTSAGIARLTVSQARSTTTVAVSPTPVKPAVAATATVQVASSTGIVPTGDATVTIRRNNAVVATLTGTLGADGTVQVTLPKLSTVGAYQVQASYNGSAGIAKSSGSTSLTVQK</sequence>
<dbReference type="InterPro" id="IPR012938">
    <property type="entry name" value="Glc/Sorbosone_DH"/>
</dbReference>
<dbReference type="Pfam" id="PF07995">
    <property type="entry name" value="GSDH"/>
    <property type="match status" value="1"/>
</dbReference>
<dbReference type="InterPro" id="IPR005084">
    <property type="entry name" value="CBM6"/>
</dbReference>
<dbReference type="InterPro" id="IPR022409">
    <property type="entry name" value="PKD/Chitinase_dom"/>
</dbReference>
<dbReference type="InterPro" id="IPR032109">
    <property type="entry name" value="Big_3_5"/>
</dbReference>
<dbReference type="Pfam" id="PF03422">
    <property type="entry name" value="CBM_6"/>
    <property type="match status" value="1"/>
</dbReference>
<dbReference type="InterPro" id="IPR006584">
    <property type="entry name" value="Cellulose-bd_IV"/>
</dbReference>
<dbReference type="InterPro" id="IPR006311">
    <property type="entry name" value="TAT_signal"/>
</dbReference>
<dbReference type="Gene3D" id="2.60.120.260">
    <property type="entry name" value="Galactose-binding domain-like"/>
    <property type="match status" value="1"/>
</dbReference>
<evidence type="ECO:0000313" key="6">
    <source>
        <dbReference type="Proteomes" id="UP000183203"/>
    </source>
</evidence>
<dbReference type="InterPro" id="IPR013783">
    <property type="entry name" value="Ig-like_fold"/>
</dbReference>
<evidence type="ECO:0000256" key="3">
    <source>
        <dbReference type="SAM" id="SignalP"/>
    </source>
</evidence>
<dbReference type="PANTHER" id="PTHR19328:SF75">
    <property type="entry name" value="ALDOSE SUGAR DEHYDROGENASE YLII"/>
    <property type="match status" value="1"/>
</dbReference>
<dbReference type="SUPFAM" id="SSF49785">
    <property type="entry name" value="Galactose-binding domain-like"/>
    <property type="match status" value="1"/>
</dbReference>
<dbReference type="CDD" id="cd00146">
    <property type="entry name" value="PKD"/>
    <property type="match status" value="1"/>
</dbReference>
<dbReference type="Pfam" id="PF16640">
    <property type="entry name" value="Big_3_5"/>
    <property type="match status" value="1"/>
</dbReference>
<protein>
    <submittedName>
        <fullName evidence="5">Ig-like domain (Group 3)</fullName>
    </submittedName>
</protein>
<evidence type="ECO:0000256" key="2">
    <source>
        <dbReference type="SAM" id="MobiDB-lite"/>
    </source>
</evidence>
<feature type="signal peptide" evidence="3">
    <location>
        <begin position="1"/>
        <end position="29"/>
    </location>
</feature>
<dbReference type="SUPFAM" id="SSF49299">
    <property type="entry name" value="PKD domain"/>
    <property type="match status" value="1"/>
</dbReference>
<evidence type="ECO:0000313" key="5">
    <source>
        <dbReference type="EMBL" id="SDC95463.1"/>
    </source>
</evidence>
<dbReference type="PROSITE" id="PS51318">
    <property type="entry name" value="TAT"/>
    <property type="match status" value="1"/>
</dbReference>
<dbReference type="InterPro" id="IPR000601">
    <property type="entry name" value="PKD_dom"/>
</dbReference>
<dbReference type="Gene3D" id="2.120.10.30">
    <property type="entry name" value="TolB, C-terminal domain"/>
    <property type="match status" value="1"/>
</dbReference>
<dbReference type="Proteomes" id="UP000183203">
    <property type="component" value="Unassembled WGS sequence"/>
</dbReference>
<dbReference type="PANTHER" id="PTHR19328">
    <property type="entry name" value="HEDGEHOG-INTERACTING PROTEIN"/>
    <property type="match status" value="1"/>
</dbReference>
<dbReference type="InterPro" id="IPR011042">
    <property type="entry name" value="6-blade_b-propeller_TolB-like"/>
</dbReference>
<dbReference type="AlphaFoldDB" id="A0A1G6QT24"/>
<gene>
    <name evidence="5" type="ORF">SAMN05216418_3367</name>
</gene>
<evidence type="ECO:0000256" key="1">
    <source>
        <dbReference type="ARBA" id="ARBA00022729"/>
    </source>
</evidence>
<dbReference type="OrthoDB" id="6402258at2"/>
<proteinExistence type="predicted"/>
<dbReference type="GO" id="GO:0005975">
    <property type="term" value="P:carbohydrate metabolic process"/>
    <property type="evidence" value="ECO:0007669"/>
    <property type="project" value="UniProtKB-ARBA"/>
</dbReference>
<name>A0A1G6QT24_9MICO</name>
<dbReference type="SUPFAM" id="SSF50952">
    <property type="entry name" value="Soluble quinoprotein glucose dehydrogenase"/>
    <property type="match status" value="1"/>
</dbReference>
<dbReference type="InterPro" id="IPR035986">
    <property type="entry name" value="PKD_dom_sf"/>
</dbReference>
<dbReference type="GO" id="GO:0030246">
    <property type="term" value="F:carbohydrate binding"/>
    <property type="evidence" value="ECO:0007669"/>
    <property type="project" value="InterPro"/>
</dbReference>
<organism evidence="5 6">
    <name type="scientific">Microbacterium enclense</name>
    <dbReference type="NCBI Taxonomy" id="993073"/>
    <lineage>
        <taxon>Bacteria</taxon>
        <taxon>Bacillati</taxon>
        <taxon>Actinomycetota</taxon>
        <taxon>Actinomycetes</taxon>
        <taxon>Micrococcales</taxon>
        <taxon>Microbacteriaceae</taxon>
        <taxon>Microbacterium</taxon>
    </lineage>
</organism>
<dbReference type="SMART" id="SM00089">
    <property type="entry name" value="PKD"/>
    <property type="match status" value="1"/>
</dbReference>
<dbReference type="InterPro" id="IPR008979">
    <property type="entry name" value="Galactose-bd-like_sf"/>
</dbReference>
<accession>A0A1G6QT24</accession>
<feature type="region of interest" description="Disordered" evidence="2">
    <location>
        <begin position="38"/>
        <end position="77"/>
    </location>
</feature>
<dbReference type="Gene3D" id="2.60.40.10">
    <property type="entry name" value="Immunoglobulins"/>
    <property type="match status" value="4"/>
</dbReference>
<dbReference type="SMART" id="SM00606">
    <property type="entry name" value="CBD_IV"/>
    <property type="match status" value="1"/>
</dbReference>
<dbReference type="PROSITE" id="PS50093">
    <property type="entry name" value="PKD"/>
    <property type="match status" value="1"/>
</dbReference>
<dbReference type="EMBL" id="FMYG01000009">
    <property type="protein sequence ID" value="SDC95463.1"/>
    <property type="molecule type" value="Genomic_DNA"/>
</dbReference>
<feature type="domain" description="PKD" evidence="4">
    <location>
        <begin position="567"/>
        <end position="650"/>
    </location>
</feature>